<feature type="transmembrane region" description="Helical" evidence="1">
    <location>
        <begin position="66"/>
        <end position="92"/>
    </location>
</feature>
<dbReference type="HOGENOM" id="CLU_2070646_0_0_11"/>
<organism evidence="2 3">
    <name type="scientific">Nocardia nova SH22a</name>
    <dbReference type="NCBI Taxonomy" id="1415166"/>
    <lineage>
        <taxon>Bacteria</taxon>
        <taxon>Bacillati</taxon>
        <taxon>Actinomycetota</taxon>
        <taxon>Actinomycetes</taxon>
        <taxon>Mycobacteriales</taxon>
        <taxon>Nocardiaceae</taxon>
        <taxon>Nocardia</taxon>
    </lineage>
</organism>
<dbReference type="KEGG" id="nno:NONO_c05150"/>
<protein>
    <submittedName>
        <fullName evidence="2">Uncharacterized protein</fullName>
    </submittedName>
</protein>
<evidence type="ECO:0000313" key="3">
    <source>
        <dbReference type="Proteomes" id="UP000019150"/>
    </source>
</evidence>
<dbReference type="PATRIC" id="fig|1415166.3.peg.524"/>
<keyword evidence="1" id="KW-0812">Transmembrane</keyword>
<dbReference type="RefSeq" id="WP_025346859.1">
    <property type="nucleotide sequence ID" value="NZ_CP006850.1"/>
</dbReference>
<dbReference type="EMBL" id="CP006850">
    <property type="protein sequence ID" value="AHH15328.1"/>
    <property type="molecule type" value="Genomic_DNA"/>
</dbReference>
<keyword evidence="1" id="KW-1133">Transmembrane helix</keyword>
<feature type="transmembrane region" description="Helical" evidence="1">
    <location>
        <begin position="104"/>
        <end position="127"/>
    </location>
</feature>
<reference evidence="2 3" key="1">
    <citation type="journal article" date="2014" name="Appl. Environ. Microbiol.">
        <title>Insights into the Microbial Degradation of Rubber and Gutta-Percha by Analysis of the Complete Genome of Nocardia nova SH22a.</title>
        <authorList>
            <person name="Luo Q."/>
            <person name="Hiessl S."/>
            <person name="Poehlein A."/>
            <person name="Daniel R."/>
            <person name="Steinbuchel A."/>
        </authorList>
    </citation>
    <scope>NUCLEOTIDE SEQUENCE [LARGE SCALE GENOMIC DNA]</scope>
    <source>
        <strain evidence="2">SH22a</strain>
    </source>
</reference>
<proteinExistence type="predicted"/>
<gene>
    <name evidence="2" type="ORF">NONO_c05150</name>
</gene>
<dbReference type="eggNOG" id="ENOG5031F4V">
    <property type="taxonomic scope" value="Bacteria"/>
</dbReference>
<accession>W5T8M5</accession>
<evidence type="ECO:0000256" key="1">
    <source>
        <dbReference type="SAM" id="Phobius"/>
    </source>
</evidence>
<evidence type="ECO:0000313" key="2">
    <source>
        <dbReference type="EMBL" id="AHH15328.1"/>
    </source>
</evidence>
<sequence length="130" mass="13265">MGFSEDGVTGERSHPAGPDVWVAVLWGAVVTICWAPVAAAVVASVYRFPIPFDGYARGASDALSAALASVFYLVVGGAFPLALAGALAGFLLARGRGRARRLTLIAATGFATACAAALLLALLEYAIGPW</sequence>
<keyword evidence="1" id="KW-0472">Membrane</keyword>
<dbReference type="AlphaFoldDB" id="W5T8M5"/>
<keyword evidence="3" id="KW-1185">Reference proteome</keyword>
<dbReference type="Proteomes" id="UP000019150">
    <property type="component" value="Chromosome"/>
</dbReference>
<dbReference type="STRING" id="1415166.NONO_c05150"/>
<name>W5T8M5_9NOCA</name>
<feature type="transmembrane region" description="Helical" evidence="1">
    <location>
        <begin position="20"/>
        <end position="46"/>
    </location>
</feature>